<dbReference type="EMBL" id="CP002198">
    <property type="protein sequence ID" value="ADN16445.1"/>
    <property type="molecule type" value="Genomic_DNA"/>
</dbReference>
<gene>
    <name evidence="1" type="ordered locus">Cyan7822_4535</name>
</gene>
<name>E0UCY0_GLOV7</name>
<dbReference type="KEGG" id="cyj:Cyan7822_4535"/>
<protein>
    <submittedName>
        <fullName evidence="1">Uncharacterized protein</fullName>
    </submittedName>
</protein>
<reference evidence="2" key="1">
    <citation type="journal article" date="2011" name="MBio">
        <title>Novel metabolic attributes of the genus Cyanothece, comprising a group of unicellular nitrogen-fixing Cyanobacteria.</title>
        <authorList>
            <person name="Bandyopadhyay A."/>
            <person name="Elvitigala T."/>
            <person name="Welsh E."/>
            <person name="Stockel J."/>
            <person name="Liberton M."/>
            <person name="Min H."/>
            <person name="Sherman L.A."/>
            <person name="Pakrasi H.B."/>
        </authorList>
    </citation>
    <scope>NUCLEOTIDE SEQUENCE [LARGE SCALE GENOMIC DNA]</scope>
    <source>
        <strain evidence="2">PCC 7822</strain>
    </source>
</reference>
<evidence type="ECO:0000313" key="2">
    <source>
        <dbReference type="Proteomes" id="UP000008206"/>
    </source>
</evidence>
<dbReference type="AlphaFoldDB" id="E0UCY0"/>
<evidence type="ECO:0000313" key="1">
    <source>
        <dbReference type="EMBL" id="ADN16445.1"/>
    </source>
</evidence>
<dbReference type="STRING" id="497965.Cyan7822_4535"/>
<keyword evidence="2" id="KW-1185">Reference proteome</keyword>
<dbReference type="Proteomes" id="UP000008206">
    <property type="component" value="Chromosome"/>
</dbReference>
<sequence>MAHLNNRLLTQLTNSGKKGALALNIQAKEYRENLIIEEVDWSKKNEN</sequence>
<organism evidence="1 2">
    <name type="scientific">Gloeothece verrucosa (strain PCC 7822)</name>
    <name type="common">Cyanothece sp. (strain PCC 7822)</name>
    <dbReference type="NCBI Taxonomy" id="497965"/>
    <lineage>
        <taxon>Bacteria</taxon>
        <taxon>Bacillati</taxon>
        <taxon>Cyanobacteriota</taxon>
        <taxon>Cyanophyceae</taxon>
        <taxon>Oscillatoriophycideae</taxon>
        <taxon>Chroococcales</taxon>
        <taxon>Aphanothecaceae</taxon>
        <taxon>Gloeothece</taxon>
        <taxon>Gloeothece verrucosa</taxon>
    </lineage>
</organism>
<accession>E0UCY0</accession>
<dbReference type="HOGENOM" id="CLU_3167093_0_0_3"/>
<proteinExistence type="predicted"/>